<dbReference type="SMART" id="SM00382">
    <property type="entry name" value="AAA"/>
    <property type="match status" value="1"/>
</dbReference>
<dbReference type="RefSeq" id="WP_007278202.1">
    <property type="nucleotide sequence ID" value="NZ_ABCK01000006.1"/>
</dbReference>
<comment type="caution">
    <text evidence="6">The sequence shown here is derived from an EMBL/GenBank/DDBJ whole genome shotgun (WGS) entry which is preliminary data.</text>
</comment>
<feature type="compositionally biased region" description="Acidic residues" evidence="4">
    <location>
        <begin position="346"/>
        <end position="356"/>
    </location>
</feature>
<evidence type="ECO:0000256" key="2">
    <source>
        <dbReference type="ARBA" id="ARBA00022741"/>
    </source>
</evidence>
<organism evidence="6 7">
    <name type="scientific">Lentisphaera araneosa HTCC2155</name>
    <dbReference type="NCBI Taxonomy" id="313628"/>
    <lineage>
        <taxon>Bacteria</taxon>
        <taxon>Pseudomonadati</taxon>
        <taxon>Lentisphaerota</taxon>
        <taxon>Lentisphaeria</taxon>
        <taxon>Lentisphaerales</taxon>
        <taxon>Lentisphaeraceae</taxon>
        <taxon>Lentisphaera</taxon>
    </lineage>
</organism>
<dbReference type="PANTHER" id="PTHR42939:SF1">
    <property type="entry name" value="ABC TRANSPORTER ATP-BINDING PROTEIN ALBC-RELATED"/>
    <property type="match status" value="1"/>
</dbReference>
<dbReference type="OrthoDB" id="9804819at2"/>
<keyword evidence="7" id="KW-1185">Reference proteome</keyword>
<dbReference type="Proteomes" id="UP000004947">
    <property type="component" value="Unassembled WGS sequence"/>
</dbReference>
<dbReference type="PROSITE" id="PS00211">
    <property type="entry name" value="ABC_TRANSPORTER_1"/>
    <property type="match status" value="1"/>
</dbReference>
<evidence type="ECO:0000256" key="4">
    <source>
        <dbReference type="SAM" id="MobiDB-lite"/>
    </source>
</evidence>
<dbReference type="STRING" id="313628.LNTAR_12676"/>
<reference evidence="6 7" key="1">
    <citation type="journal article" date="2010" name="J. Bacteriol.">
        <title>Genome sequence of Lentisphaera araneosa HTCC2155T, the type species of the order Lentisphaerales in the phylum Lentisphaerae.</title>
        <authorList>
            <person name="Thrash J.C."/>
            <person name="Cho J.C."/>
            <person name="Vergin K.L."/>
            <person name="Morris R.M."/>
            <person name="Giovannoni S.J."/>
        </authorList>
    </citation>
    <scope>NUCLEOTIDE SEQUENCE [LARGE SCALE GENOMIC DNA]</scope>
    <source>
        <strain evidence="6 7">HTCC2155</strain>
    </source>
</reference>
<dbReference type="GO" id="GO:0005524">
    <property type="term" value="F:ATP binding"/>
    <property type="evidence" value="ECO:0007669"/>
    <property type="project" value="UniProtKB-KW"/>
</dbReference>
<keyword evidence="3 6" id="KW-0067">ATP-binding</keyword>
<gene>
    <name evidence="6" type="ORF">LNTAR_12676</name>
</gene>
<dbReference type="EMBL" id="ABCK01000006">
    <property type="protein sequence ID" value="EDM28210.1"/>
    <property type="molecule type" value="Genomic_DNA"/>
</dbReference>
<sequence>MSETVVEVSNLNKVFKDFWGRPKAKAVNGLNFEIKKGQVFGLLGPNGSGKSTTIKMLLGLLFPSVGKVKIFGEKPSNLDVKKRIGYLPEETTLYRYLNPEEILDFYASLFKIPKADRKKRVDQLIEMVGLTHARKRPVGEFSKGMARRIGLAQALINDPDLIILDEPTSGLDPVGCREVKDLIRLLAKRGKTVILSSHLLADVEDIVDNVVVMYGGHVRSSGRLESLLQETDKHTLTFETKDDELLAKIRKFVTKELGDDVDLEHPKRSLEDMFLQVITEAKEDSITTSGADYSGKVAAYLQEDGEHANSDVLDKLTQAEVMEEVPVQEEPAEVKKEILQEVMQDEAVAEEETEEVIEAKKEEQKEEINDKLSNLL</sequence>
<evidence type="ECO:0000313" key="7">
    <source>
        <dbReference type="Proteomes" id="UP000004947"/>
    </source>
</evidence>
<evidence type="ECO:0000256" key="1">
    <source>
        <dbReference type="ARBA" id="ARBA00022448"/>
    </source>
</evidence>
<evidence type="ECO:0000313" key="6">
    <source>
        <dbReference type="EMBL" id="EDM28210.1"/>
    </source>
</evidence>
<dbReference type="SUPFAM" id="SSF52540">
    <property type="entry name" value="P-loop containing nucleoside triphosphate hydrolases"/>
    <property type="match status" value="1"/>
</dbReference>
<keyword evidence="2" id="KW-0547">Nucleotide-binding</keyword>
<dbReference type="InterPro" id="IPR003439">
    <property type="entry name" value="ABC_transporter-like_ATP-bd"/>
</dbReference>
<dbReference type="CDD" id="cd03230">
    <property type="entry name" value="ABC_DR_subfamily_A"/>
    <property type="match status" value="1"/>
</dbReference>
<dbReference type="AlphaFoldDB" id="A6DJY6"/>
<dbReference type="InterPro" id="IPR051782">
    <property type="entry name" value="ABC_Transporter_VariousFunc"/>
</dbReference>
<feature type="compositionally biased region" description="Basic and acidic residues" evidence="4">
    <location>
        <begin position="357"/>
        <end position="370"/>
    </location>
</feature>
<evidence type="ECO:0000259" key="5">
    <source>
        <dbReference type="PROSITE" id="PS50893"/>
    </source>
</evidence>
<feature type="region of interest" description="Disordered" evidence="4">
    <location>
        <begin position="346"/>
        <end position="376"/>
    </location>
</feature>
<protein>
    <submittedName>
        <fullName evidence="6">Putative ABC transporter ATP-binding protein</fullName>
    </submittedName>
</protein>
<dbReference type="Pfam" id="PF00005">
    <property type="entry name" value="ABC_tran"/>
    <property type="match status" value="1"/>
</dbReference>
<dbReference type="Gene3D" id="3.40.50.300">
    <property type="entry name" value="P-loop containing nucleotide triphosphate hydrolases"/>
    <property type="match status" value="1"/>
</dbReference>
<dbReference type="InterPro" id="IPR027417">
    <property type="entry name" value="P-loop_NTPase"/>
</dbReference>
<dbReference type="InterPro" id="IPR017871">
    <property type="entry name" value="ABC_transporter-like_CS"/>
</dbReference>
<proteinExistence type="predicted"/>
<dbReference type="PANTHER" id="PTHR42939">
    <property type="entry name" value="ABC TRANSPORTER ATP-BINDING PROTEIN ALBC-RELATED"/>
    <property type="match status" value="1"/>
</dbReference>
<dbReference type="PROSITE" id="PS50893">
    <property type="entry name" value="ABC_TRANSPORTER_2"/>
    <property type="match status" value="1"/>
</dbReference>
<accession>A6DJY6</accession>
<evidence type="ECO:0000256" key="3">
    <source>
        <dbReference type="ARBA" id="ARBA00022840"/>
    </source>
</evidence>
<name>A6DJY6_9BACT</name>
<keyword evidence="1" id="KW-0813">Transport</keyword>
<dbReference type="eggNOG" id="COG1131">
    <property type="taxonomic scope" value="Bacteria"/>
</dbReference>
<dbReference type="InterPro" id="IPR003593">
    <property type="entry name" value="AAA+_ATPase"/>
</dbReference>
<dbReference type="GO" id="GO:0016887">
    <property type="term" value="F:ATP hydrolysis activity"/>
    <property type="evidence" value="ECO:0007669"/>
    <property type="project" value="InterPro"/>
</dbReference>
<feature type="domain" description="ABC transporter" evidence="5">
    <location>
        <begin position="6"/>
        <end position="240"/>
    </location>
</feature>